<name>E6PY35_9ZZZZ</name>
<dbReference type="AlphaFoldDB" id="E6PY35"/>
<comment type="caution">
    <text evidence="1">The sequence shown here is derived from an EMBL/GenBank/DDBJ whole genome shotgun (WGS) entry which is preliminary data.</text>
</comment>
<proteinExistence type="predicted"/>
<dbReference type="EMBL" id="CABN01000059">
    <property type="protein sequence ID" value="CBH99844.1"/>
    <property type="molecule type" value="Genomic_DNA"/>
</dbReference>
<sequence>MTASSFAFKLIHSQPLPGAGKFCWRPYPTASINRVLPSRPRIAGDLCGICQSRIRNGMASLVVFLCRSRETDPFKEIGVFANTLYRTGIGDLVPGSDEFRCR</sequence>
<gene>
    <name evidence="1" type="ORF">CARN3_0804</name>
</gene>
<reference evidence="1" key="1">
    <citation type="submission" date="2009-10" db="EMBL/GenBank/DDBJ databases">
        <title>Diversity of trophic interactions inside an arsenic-rich microbial ecosystem.</title>
        <authorList>
            <person name="Bertin P.N."/>
            <person name="Heinrich-Salmeron A."/>
            <person name="Pelletier E."/>
            <person name="Goulhen-Chollet F."/>
            <person name="Arsene-Ploetze F."/>
            <person name="Gallien S."/>
            <person name="Calteau A."/>
            <person name="Vallenet D."/>
            <person name="Casiot C."/>
            <person name="Chane-Woon-Ming B."/>
            <person name="Giloteaux L."/>
            <person name="Barakat M."/>
            <person name="Bonnefoy V."/>
            <person name="Bruneel O."/>
            <person name="Chandler M."/>
            <person name="Cleiss J."/>
            <person name="Duran R."/>
            <person name="Elbaz-Poulichet F."/>
            <person name="Fonknechten N."/>
            <person name="Lauga B."/>
            <person name="Mornico D."/>
            <person name="Ortet P."/>
            <person name="Schaeffer C."/>
            <person name="Siguier P."/>
            <person name="Alexander Thil Smith A."/>
            <person name="Van Dorsselaer A."/>
            <person name="Weissenbach J."/>
            <person name="Medigue C."/>
            <person name="Le Paslier D."/>
        </authorList>
    </citation>
    <scope>NUCLEOTIDE SEQUENCE</scope>
</reference>
<organism evidence="1">
    <name type="scientific">mine drainage metagenome</name>
    <dbReference type="NCBI Taxonomy" id="410659"/>
    <lineage>
        <taxon>unclassified sequences</taxon>
        <taxon>metagenomes</taxon>
        <taxon>ecological metagenomes</taxon>
    </lineage>
</organism>
<evidence type="ECO:0000313" key="1">
    <source>
        <dbReference type="EMBL" id="CBH99844.1"/>
    </source>
</evidence>
<protein>
    <submittedName>
        <fullName evidence="1">Uncharacterized protein</fullName>
    </submittedName>
</protein>
<accession>E6PY35</accession>